<dbReference type="AlphaFoldDB" id="A0A367ZQB7"/>
<proteinExistence type="predicted"/>
<organism evidence="2 3">
    <name type="scientific">Candidatus Ozemobacter sibiricus</name>
    <dbReference type="NCBI Taxonomy" id="2268124"/>
    <lineage>
        <taxon>Bacteria</taxon>
        <taxon>Candidatus Ozemobacteria</taxon>
        <taxon>Candidatus Ozemobacterales</taxon>
        <taxon>Candidatus Ozemobacteraceae</taxon>
        <taxon>Candidatus Ozemobacter</taxon>
    </lineage>
</organism>
<gene>
    <name evidence="2" type="ORF">OZSIB_3412</name>
</gene>
<protein>
    <submittedName>
        <fullName evidence="2">Uncharacterized protein</fullName>
    </submittedName>
</protein>
<evidence type="ECO:0000313" key="2">
    <source>
        <dbReference type="EMBL" id="RCK80230.1"/>
    </source>
</evidence>
<dbReference type="Proteomes" id="UP000252355">
    <property type="component" value="Unassembled WGS sequence"/>
</dbReference>
<name>A0A367ZQB7_9BACT</name>
<accession>A0A367ZQB7</accession>
<feature type="region of interest" description="Disordered" evidence="1">
    <location>
        <begin position="32"/>
        <end position="67"/>
    </location>
</feature>
<evidence type="ECO:0000256" key="1">
    <source>
        <dbReference type="SAM" id="MobiDB-lite"/>
    </source>
</evidence>
<feature type="compositionally biased region" description="Basic residues" evidence="1">
    <location>
        <begin position="44"/>
        <end position="58"/>
    </location>
</feature>
<sequence length="213" mass="23634">MAKKISLSAIRHLLQGILDGTLEIHYREGARSKTAAAANAGRPKTARRSPGRRRKPGRKPMSPSARQKALLRAKREKLRQARQALPTPRQIFEALHGKTDGLKLSALAKHFQAPRTLLKGLLAKLVKKNDIQLVKDVYYLRRRIRTGEGSAARKSPPIEPAAVLAYLEEHPGATLVEMTKSLGAESYQKLNKVINLLKRENKVVVNGKSYSLA</sequence>
<evidence type="ECO:0000313" key="3">
    <source>
        <dbReference type="Proteomes" id="UP000252355"/>
    </source>
</evidence>
<comment type="caution">
    <text evidence="2">The sequence shown here is derived from an EMBL/GenBank/DDBJ whole genome shotgun (WGS) entry which is preliminary data.</text>
</comment>
<reference evidence="2 3" key="1">
    <citation type="submission" date="2018-05" db="EMBL/GenBank/DDBJ databases">
        <title>A metagenomic window into the 2 km-deep terrestrial subsurface aquifer revealed taxonomically and functionally diverse microbial community comprising novel uncultured bacterial lineages.</title>
        <authorList>
            <person name="Kadnikov V.V."/>
            <person name="Mardanov A.V."/>
            <person name="Beletsky A.V."/>
            <person name="Banks D."/>
            <person name="Pimenov N.V."/>
            <person name="Frank Y.A."/>
            <person name="Karnachuk O.V."/>
            <person name="Ravin N.V."/>
        </authorList>
    </citation>
    <scope>NUCLEOTIDE SEQUENCE [LARGE SCALE GENOMIC DNA]</scope>
    <source>
        <strain evidence="2">BY5</strain>
    </source>
</reference>
<dbReference type="EMBL" id="QOQW01000007">
    <property type="protein sequence ID" value="RCK80230.1"/>
    <property type="molecule type" value="Genomic_DNA"/>
</dbReference>